<dbReference type="Gene3D" id="3.40.50.740">
    <property type="match status" value="1"/>
</dbReference>
<organism evidence="12 13">
    <name type="scientific">Undibacterium cyanobacteriorum</name>
    <dbReference type="NCBI Taxonomy" id="3073561"/>
    <lineage>
        <taxon>Bacteria</taxon>
        <taxon>Pseudomonadati</taxon>
        <taxon>Pseudomonadota</taxon>
        <taxon>Betaproteobacteria</taxon>
        <taxon>Burkholderiales</taxon>
        <taxon>Oxalobacteraceae</taxon>
        <taxon>Undibacterium</taxon>
    </lineage>
</organism>
<evidence type="ECO:0000256" key="9">
    <source>
        <dbReference type="ARBA" id="ARBA00023014"/>
    </source>
</evidence>
<comment type="cofactor">
    <cofactor evidence="2">
        <name>[4Fe-4S] cluster</name>
        <dbReference type="ChEBI" id="CHEBI:49883"/>
    </cofactor>
</comment>
<evidence type="ECO:0000256" key="3">
    <source>
        <dbReference type="ARBA" id="ARBA00008747"/>
    </source>
</evidence>
<dbReference type="InterPro" id="IPR006656">
    <property type="entry name" value="Mopterin_OxRdtase"/>
</dbReference>
<proteinExistence type="inferred from homology"/>
<keyword evidence="13" id="KW-1185">Reference proteome</keyword>
<dbReference type="PANTHER" id="PTHR43105:SF9">
    <property type="entry name" value="NADPH-FE(3+) OXIDOREDUCTASE SUBUNIT ALPHA"/>
    <property type="match status" value="1"/>
</dbReference>
<reference evidence="12" key="1">
    <citation type="submission" date="2023-09" db="EMBL/GenBank/DDBJ databases">
        <title>Undibacterium sp. 20NA77.5 isolated from freshwater.</title>
        <authorList>
            <person name="Le V."/>
            <person name="Ko S.-R."/>
            <person name="Ahn C.-Y."/>
            <person name="Oh H.-M."/>
        </authorList>
    </citation>
    <scope>NUCLEOTIDE SEQUENCE</scope>
    <source>
        <strain evidence="12">20NA77.5</strain>
    </source>
</reference>
<evidence type="ECO:0000256" key="1">
    <source>
        <dbReference type="ARBA" id="ARBA00001942"/>
    </source>
</evidence>
<dbReference type="Pfam" id="PF01568">
    <property type="entry name" value="Molydop_binding"/>
    <property type="match status" value="1"/>
</dbReference>
<dbReference type="InterPro" id="IPR027467">
    <property type="entry name" value="MopterinOxRdtase_cofactor_BS"/>
</dbReference>
<accession>A0ABY9RGI5</accession>
<dbReference type="Proteomes" id="UP001181355">
    <property type="component" value="Chromosome"/>
</dbReference>
<dbReference type="PANTHER" id="PTHR43105">
    <property type="entry name" value="RESPIRATORY NITRATE REDUCTASE"/>
    <property type="match status" value="1"/>
</dbReference>
<protein>
    <submittedName>
        <fullName evidence="12">Molybdopterin-dependent oxidoreductase</fullName>
    </submittedName>
</protein>
<keyword evidence="7" id="KW-0560">Oxidoreductase</keyword>
<dbReference type="SUPFAM" id="SSF53706">
    <property type="entry name" value="Formate dehydrogenase/DMSO reductase, domains 1-3"/>
    <property type="match status" value="1"/>
</dbReference>
<keyword evidence="8" id="KW-0408">Iron</keyword>
<evidence type="ECO:0000313" key="12">
    <source>
        <dbReference type="EMBL" id="WMW80331.1"/>
    </source>
</evidence>
<evidence type="ECO:0000256" key="8">
    <source>
        <dbReference type="ARBA" id="ARBA00023004"/>
    </source>
</evidence>
<evidence type="ECO:0000259" key="11">
    <source>
        <dbReference type="PROSITE" id="PS51669"/>
    </source>
</evidence>
<dbReference type="InterPro" id="IPR006655">
    <property type="entry name" value="Mopterin_OxRdtase_prok_CS"/>
</dbReference>
<dbReference type="PROSITE" id="PS51669">
    <property type="entry name" value="4FE4S_MOW_BIS_MGD"/>
    <property type="match status" value="1"/>
</dbReference>
<keyword evidence="5" id="KW-0500">Molybdenum</keyword>
<evidence type="ECO:0000256" key="4">
    <source>
        <dbReference type="ARBA" id="ARBA00022485"/>
    </source>
</evidence>
<dbReference type="Gene3D" id="2.40.40.20">
    <property type="match status" value="1"/>
</dbReference>
<dbReference type="InterPro" id="IPR041957">
    <property type="entry name" value="CT_Nitrate-R-NapA-like"/>
</dbReference>
<dbReference type="Pfam" id="PF00384">
    <property type="entry name" value="Molybdopterin"/>
    <property type="match status" value="1"/>
</dbReference>
<dbReference type="InterPro" id="IPR041854">
    <property type="entry name" value="BFD-like_2Fe2S-bd_dom_sf"/>
</dbReference>
<keyword evidence="4" id="KW-0004">4Fe-4S</keyword>
<dbReference type="Gene3D" id="1.10.10.1100">
    <property type="entry name" value="BFD-like [2Fe-2S]-binding domain"/>
    <property type="match status" value="1"/>
</dbReference>
<comment type="similarity">
    <text evidence="3">Belongs to the prokaryotic molybdopterin-containing oxidoreductase family. NasA/NapA/NarB subfamily.</text>
</comment>
<dbReference type="InterPro" id="IPR050123">
    <property type="entry name" value="Prok_molybdopt-oxidoreductase"/>
</dbReference>
<dbReference type="Gene3D" id="3.40.228.10">
    <property type="entry name" value="Dimethylsulfoxide Reductase, domain 2"/>
    <property type="match status" value="1"/>
</dbReference>
<dbReference type="InterPro" id="IPR006963">
    <property type="entry name" value="Mopterin_OxRdtase_4Fe-4S_dom"/>
</dbReference>
<dbReference type="CDD" id="cd02754">
    <property type="entry name" value="MopB_Nitrate-R-NapA-like"/>
    <property type="match status" value="1"/>
</dbReference>
<name>A0ABY9RGI5_9BURK</name>
<dbReference type="PROSITE" id="PS00490">
    <property type="entry name" value="MOLYBDOPTERIN_PROK_2"/>
    <property type="match status" value="1"/>
</dbReference>
<dbReference type="Pfam" id="PF04879">
    <property type="entry name" value="Molybdop_Fe4S4"/>
    <property type="match status" value="1"/>
</dbReference>
<evidence type="ECO:0000256" key="7">
    <source>
        <dbReference type="ARBA" id="ARBA00023002"/>
    </source>
</evidence>
<keyword evidence="9" id="KW-0411">Iron-sulfur</keyword>
<gene>
    <name evidence="12" type="ORF">RF679_17030</name>
</gene>
<sequence length="959" mass="106080">MLRETKSTCCYCGVGCGVIIEHDDDKIVGVRGDPDHPANFGKLCSKGSTLHLTAQSEIQHQVRALYPELRRERATPRHTASWDESIDFIADCLHQCIAEHGPDSVAFYVSGQMLTEDYYVFNKFAKGLIGTNNIDSNSRLCMSSAVAAYKQSLGADAPPCSYEDIDQADCILITGSNTAYAHPILYRRLEAARANNPDLKVIVVDPRRTETAQDADLHLAIQPGTDVALMHGLLHICLWEGWIQQDFIGQHTEGFDALKQIVRNYTPAKVAQLCGIREQDLLQAARWFATAKASLSLYCQGLNQSRSGTAKNSALINLHLATGQIGRAGAGPFSLTGQPNAMGGREVGGMANLLSGHRDLSNAEDRAEVARLWNIDDVPAQAGSTAVDLFEGLHKGRIKIVWIVCTNPAQSMPHQVRIRQALERAELVIVQEAYRTTATCDYADVLLPATTWGEKSGTVTNSERRISRVRAAIEGPGETRADWQIACSVAQALAARMQKPRIHFDYQSVEEIWNEHRASTYQRDLDITGLSYQLLNARGPQQWPFPEGAQTGQARLYTDFKFATSNGKARFIAMEYQTASDKTNARFPFVLNTGRLRDQWHGMSRTGTVASLFSHEPEPCAYLAPSDMQTRMLNEGDYICLRNERGSVVLAARASQQVQSGQIFVPMHWGQESVSGKQTAAHRAANKDKGDSLESVNLGISLGINLGINTLCSDAKDPISHQPELKYAHVRIEKLELPWRYLSIAMLPRERAFLAQQTLRSYFQQFSYAHCTLLSVPDSTMLGLRFRAADQHAASIALMEAIESAIEIDASNSLRYDDLLRHEHRHLQVFMSPQGLQLRAFSLAGDLRTESYLTEVLQSQSMVARSADLFRQPGTASAPASKTICSCAQVKESQITKAAQDFFETQSENPHPQDHGEIKRQCLQSLQGKLSCGSNCGSCLPEVRRLINLTHQRPSLIPS</sequence>
<dbReference type="PROSITE" id="PS00551">
    <property type="entry name" value="MOLYBDOPTERIN_PROK_1"/>
    <property type="match status" value="1"/>
</dbReference>
<evidence type="ECO:0000256" key="2">
    <source>
        <dbReference type="ARBA" id="ARBA00001966"/>
    </source>
</evidence>
<dbReference type="EMBL" id="CP133720">
    <property type="protein sequence ID" value="WMW80331.1"/>
    <property type="molecule type" value="Genomic_DNA"/>
</dbReference>
<dbReference type="SUPFAM" id="SSF50692">
    <property type="entry name" value="ADC-like"/>
    <property type="match status" value="1"/>
</dbReference>
<evidence type="ECO:0000256" key="5">
    <source>
        <dbReference type="ARBA" id="ARBA00022505"/>
    </source>
</evidence>
<evidence type="ECO:0000313" key="13">
    <source>
        <dbReference type="Proteomes" id="UP001181355"/>
    </source>
</evidence>
<evidence type="ECO:0000256" key="6">
    <source>
        <dbReference type="ARBA" id="ARBA00022723"/>
    </source>
</evidence>
<dbReference type="InterPro" id="IPR006657">
    <property type="entry name" value="MoPterin_dinucl-bd_dom"/>
</dbReference>
<comment type="cofactor">
    <cofactor evidence="1">
        <name>Mo-bis(molybdopterin guanine dinucleotide)</name>
        <dbReference type="ChEBI" id="CHEBI:60539"/>
    </cofactor>
</comment>
<dbReference type="RefSeq" id="WP_309481824.1">
    <property type="nucleotide sequence ID" value="NZ_CP133720.1"/>
</dbReference>
<dbReference type="SMART" id="SM00926">
    <property type="entry name" value="Molybdop_Fe4S4"/>
    <property type="match status" value="1"/>
</dbReference>
<evidence type="ECO:0000256" key="10">
    <source>
        <dbReference type="ARBA" id="ARBA00023063"/>
    </source>
</evidence>
<feature type="domain" description="4Fe-4S Mo/W bis-MGD-type" evidence="11">
    <location>
        <begin position="2"/>
        <end position="58"/>
    </location>
</feature>
<dbReference type="Gene3D" id="2.20.25.90">
    <property type="entry name" value="ADC-like domains"/>
    <property type="match status" value="1"/>
</dbReference>
<dbReference type="InterPro" id="IPR009010">
    <property type="entry name" value="Asp_de-COase-like_dom_sf"/>
</dbReference>
<keyword evidence="6" id="KW-0479">Metal-binding</keyword>
<keyword evidence="10" id="KW-0534">Nitrate assimilation</keyword>
<dbReference type="CDD" id="cd02791">
    <property type="entry name" value="MopB_CT_Nitrate-R-NapA-like"/>
    <property type="match status" value="1"/>
</dbReference>